<feature type="region of interest" description="Disordered" evidence="1">
    <location>
        <begin position="1"/>
        <end position="33"/>
    </location>
</feature>
<keyword evidence="4" id="KW-1185">Reference proteome</keyword>
<evidence type="ECO:0000313" key="4">
    <source>
        <dbReference type="Proteomes" id="UP001596481"/>
    </source>
</evidence>
<feature type="compositionally biased region" description="Low complexity" evidence="1">
    <location>
        <begin position="1"/>
        <end position="16"/>
    </location>
</feature>
<accession>A0ABD5ZCI8</accession>
<dbReference type="Proteomes" id="UP001596481">
    <property type="component" value="Unassembled WGS sequence"/>
</dbReference>
<sequence>MSATSTPPTTTPTSTASHERYVKKAQERDEPSRTRTLRANYGQRLRGRWAAIMAALRQGIVDFDAFGLQTEALVDPPRGFAFETEAQQVTAFDQWLQRQTEREILRQYGSDNQFVEQAYERGVGAARTELRTLNLGPVGEVSASALQLPVHREQLQALYTRNYGALQGMTDATANQMRRVLTEGLASSHGPERIARDLADRVDHVGKYRSNLIARTEVMHSHNRARATEWSRAGIKQVDIMLAPGACPECQALAAGGPYSIDEAPGLLPLHPQCKCALSIHTEE</sequence>
<evidence type="ECO:0000259" key="2">
    <source>
        <dbReference type="Pfam" id="PF04233"/>
    </source>
</evidence>
<dbReference type="Pfam" id="PF04233">
    <property type="entry name" value="Phage_Mu_F"/>
    <property type="match status" value="1"/>
</dbReference>
<feature type="domain" description="Phage head morphogenesis" evidence="2">
    <location>
        <begin position="176"/>
        <end position="278"/>
    </location>
</feature>
<organism evidence="3 4">
    <name type="scientific">Haloferax namakaokahaiae</name>
    <dbReference type="NCBI Taxonomy" id="1748331"/>
    <lineage>
        <taxon>Archaea</taxon>
        <taxon>Methanobacteriati</taxon>
        <taxon>Methanobacteriota</taxon>
        <taxon>Stenosarchaea group</taxon>
        <taxon>Halobacteria</taxon>
        <taxon>Halobacteriales</taxon>
        <taxon>Haloferacaceae</taxon>
        <taxon>Haloferax</taxon>
    </lineage>
</organism>
<proteinExistence type="predicted"/>
<dbReference type="AlphaFoldDB" id="A0ABD5ZCI8"/>
<protein>
    <submittedName>
        <fullName evidence="3">Phage minor head protein</fullName>
    </submittedName>
</protein>
<reference evidence="3 4" key="1">
    <citation type="journal article" date="2019" name="Int. J. Syst. Evol. Microbiol.">
        <title>The Global Catalogue of Microorganisms (GCM) 10K type strain sequencing project: providing services to taxonomists for standard genome sequencing and annotation.</title>
        <authorList>
            <consortium name="The Broad Institute Genomics Platform"/>
            <consortium name="The Broad Institute Genome Sequencing Center for Infectious Disease"/>
            <person name="Wu L."/>
            <person name="Ma J."/>
        </authorList>
    </citation>
    <scope>NUCLEOTIDE SEQUENCE [LARGE SCALE GENOMIC DNA]</scope>
    <source>
        <strain evidence="3 4">DSM 29988</strain>
    </source>
</reference>
<dbReference type="InterPro" id="IPR006528">
    <property type="entry name" value="Phage_head_morphogenesis_dom"/>
</dbReference>
<dbReference type="EMBL" id="JBHTAA010000001">
    <property type="protein sequence ID" value="MFC7202871.1"/>
    <property type="molecule type" value="Genomic_DNA"/>
</dbReference>
<name>A0ABD5ZCI8_9EURY</name>
<dbReference type="RefSeq" id="WP_390222158.1">
    <property type="nucleotide sequence ID" value="NZ_JBHTAA010000001.1"/>
</dbReference>
<feature type="compositionally biased region" description="Basic and acidic residues" evidence="1">
    <location>
        <begin position="17"/>
        <end position="33"/>
    </location>
</feature>
<evidence type="ECO:0000313" key="3">
    <source>
        <dbReference type="EMBL" id="MFC7202871.1"/>
    </source>
</evidence>
<comment type="caution">
    <text evidence="3">The sequence shown here is derived from an EMBL/GenBank/DDBJ whole genome shotgun (WGS) entry which is preliminary data.</text>
</comment>
<gene>
    <name evidence="3" type="ORF">ACFQJC_05040</name>
</gene>
<evidence type="ECO:0000256" key="1">
    <source>
        <dbReference type="SAM" id="MobiDB-lite"/>
    </source>
</evidence>